<name>A0AA39WRX2_9PEZI</name>
<comment type="caution">
    <text evidence="8">The sequence shown here is derived from an EMBL/GenBank/DDBJ whole genome shotgun (WGS) entry which is preliminary data.</text>
</comment>
<keyword evidence="9" id="KW-1185">Reference proteome</keyword>
<dbReference type="PANTHER" id="PTHR33048:SF47">
    <property type="entry name" value="INTEGRAL MEMBRANE PROTEIN-RELATED"/>
    <property type="match status" value="1"/>
</dbReference>
<feature type="domain" description="Rhodopsin" evidence="7">
    <location>
        <begin position="1"/>
        <end position="77"/>
    </location>
</feature>
<dbReference type="Proteomes" id="UP001175000">
    <property type="component" value="Unassembled WGS sequence"/>
</dbReference>
<keyword evidence="2 6" id="KW-0812">Transmembrane</keyword>
<organism evidence="8 9">
    <name type="scientific">Immersiella caudata</name>
    <dbReference type="NCBI Taxonomy" id="314043"/>
    <lineage>
        <taxon>Eukaryota</taxon>
        <taxon>Fungi</taxon>
        <taxon>Dikarya</taxon>
        <taxon>Ascomycota</taxon>
        <taxon>Pezizomycotina</taxon>
        <taxon>Sordariomycetes</taxon>
        <taxon>Sordariomycetidae</taxon>
        <taxon>Sordariales</taxon>
        <taxon>Lasiosphaeriaceae</taxon>
        <taxon>Immersiella</taxon>
    </lineage>
</organism>
<keyword evidence="4 6" id="KW-0472">Membrane</keyword>
<reference evidence="8" key="1">
    <citation type="submission" date="2023-06" db="EMBL/GenBank/DDBJ databases">
        <title>Genome-scale phylogeny and comparative genomics of the fungal order Sordariales.</title>
        <authorList>
            <consortium name="Lawrence Berkeley National Laboratory"/>
            <person name="Hensen N."/>
            <person name="Bonometti L."/>
            <person name="Westerberg I."/>
            <person name="Brannstrom I.O."/>
            <person name="Guillou S."/>
            <person name="Cros-Aarteil S."/>
            <person name="Calhoun S."/>
            <person name="Haridas S."/>
            <person name="Kuo A."/>
            <person name="Mondo S."/>
            <person name="Pangilinan J."/>
            <person name="Riley R."/>
            <person name="Labutti K."/>
            <person name="Andreopoulos B."/>
            <person name="Lipzen A."/>
            <person name="Chen C."/>
            <person name="Yanf M."/>
            <person name="Daum C."/>
            <person name="Ng V."/>
            <person name="Clum A."/>
            <person name="Steindorff A."/>
            <person name="Ohm R."/>
            <person name="Martin F."/>
            <person name="Silar P."/>
            <person name="Natvig D."/>
            <person name="Lalanne C."/>
            <person name="Gautier V."/>
            <person name="Ament-Velasquez S.L."/>
            <person name="Kruys A."/>
            <person name="Hutchinson M.I."/>
            <person name="Powell A.J."/>
            <person name="Barry K."/>
            <person name="Miller A.N."/>
            <person name="Grigoriev I.V."/>
            <person name="Debuchy R."/>
            <person name="Gladieux P."/>
            <person name="Thoren M.H."/>
            <person name="Johannesson H."/>
        </authorList>
    </citation>
    <scope>NUCLEOTIDE SEQUENCE</scope>
    <source>
        <strain evidence="8">CBS 606.72</strain>
    </source>
</reference>
<dbReference type="Pfam" id="PF20684">
    <property type="entry name" value="Fung_rhodopsin"/>
    <property type="match status" value="1"/>
</dbReference>
<evidence type="ECO:0000256" key="2">
    <source>
        <dbReference type="ARBA" id="ARBA00022692"/>
    </source>
</evidence>
<evidence type="ECO:0000313" key="9">
    <source>
        <dbReference type="Proteomes" id="UP001175000"/>
    </source>
</evidence>
<evidence type="ECO:0000256" key="4">
    <source>
        <dbReference type="ARBA" id="ARBA00023136"/>
    </source>
</evidence>
<comment type="subcellular location">
    <subcellularLocation>
        <location evidence="1">Membrane</location>
        <topology evidence="1">Multi-pass membrane protein</topology>
    </subcellularLocation>
</comment>
<protein>
    <recommendedName>
        <fullName evidence="7">Rhodopsin domain-containing protein</fullName>
    </recommendedName>
</protein>
<keyword evidence="3 6" id="KW-1133">Transmembrane helix</keyword>
<dbReference type="PANTHER" id="PTHR33048">
    <property type="entry name" value="PTH11-LIKE INTEGRAL MEMBRANE PROTEIN (AFU_ORTHOLOGUE AFUA_5G11245)"/>
    <property type="match status" value="1"/>
</dbReference>
<comment type="similarity">
    <text evidence="5">Belongs to the SAT4 family.</text>
</comment>
<proteinExistence type="inferred from homology"/>
<gene>
    <name evidence="8" type="ORF">B0T14DRAFT_567205</name>
</gene>
<evidence type="ECO:0000256" key="1">
    <source>
        <dbReference type="ARBA" id="ARBA00004141"/>
    </source>
</evidence>
<evidence type="ECO:0000256" key="5">
    <source>
        <dbReference type="ARBA" id="ARBA00038359"/>
    </source>
</evidence>
<dbReference type="EMBL" id="JAULSU010000004">
    <property type="protein sequence ID" value="KAK0620463.1"/>
    <property type="molecule type" value="Genomic_DNA"/>
</dbReference>
<evidence type="ECO:0000259" key="7">
    <source>
        <dbReference type="Pfam" id="PF20684"/>
    </source>
</evidence>
<evidence type="ECO:0000256" key="3">
    <source>
        <dbReference type="ARBA" id="ARBA00022989"/>
    </source>
</evidence>
<dbReference type="InterPro" id="IPR052337">
    <property type="entry name" value="SAT4-like"/>
</dbReference>
<dbReference type="InterPro" id="IPR049326">
    <property type="entry name" value="Rhodopsin_dom_fungi"/>
</dbReference>
<sequence>MIFVLPIPITAPLNLPRRQNMVVVGIFNVGFFTVLVSIVRLVMLAQEKGTPDPDFTYNGTNLTYWTVIEVNTAIVVA</sequence>
<dbReference type="GO" id="GO:0016020">
    <property type="term" value="C:membrane"/>
    <property type="evidence" value="ECO:0007669"/>
    <property type="project" value="UniProtKB-SubCell"/>
</dbReference>
<evidence type="ECO:0000256" key="6">
    <source>
        <dbReference type="SAM" id="Phobius"/>
    </source>
</evidence>
<dbReference type="AlphaFoldDB" id="A0AA39WRX2"/>
<evidence type="ECO:0000313" key="8">
    <source>
        <dbReference type="EMBL" id="KAK0620463.1"/>
    </source>
</evidence>
<accession>A0AA39WRX2</accession>
<feature type="transmembrane region" description="Helical" evidence="6">
    <location>
        <begin position="20"/>
        <end position="42"/>
    </location>
</feature>